<accession>A0A1B2HLN8</accession>
<keyword evidence="1" id="KW-0812">Transmembrane</keyword>
<organism evidence="3 4">
    <name type="scientific">Lentzea guizhouensis</name>
    <dbReference type="NCBI Taxonomy" id="1586287"/>
    <lineage>
        <taxon>Bacteria</taxon>
        <taxon>Bacillati</taxon>
        <taxon>Actinomycetota</taxon>
        <taxon>Actinomycetes</taxon>
        <taxon>Pseudonocardiales</taxon>
        <taxon>Pseudonocardiaceae</taxon>
        <taxon>Lentzea</taxon>
    </lineage>
</organism>
<proteinExistence type="predicted"/>
<dbReference type="InterPro" id="IPR019692">
    <property type="entry name" value="CFP-6_PH"/>
</dbReference>
<dbReference type="KEGG" id="led:BBK82_23840"/>
<reference evidence="3 4" key="1">
    <citation type="submission" date="2016-07" db="EMBL/GenBank/DDBJ databases">
        <title>Complete genome sequence of the Lentzea guizhouensis DHS C013.</title>
        <authorList>
            <person name="Cao C."/>
        </authorList>
    </citation>
    <scope>NUCLEOTIDE SEQUENCE [LARGE SCALE GENOMIC DNA]</scope>
    <source>
        <strain evidence="3 4">DHS C013</strain>
    </source>
</reference>
<feature type="transmembrane region" description="Helical" evidence="1">
    <location>
        <begin position="44"/>
        <end position="61"/>
    </location>
</feature>
<dbReference type="EMBL" id="CP016793">
    <property type="protein sequence ID" value="ANZ38642.1"/>
    <property type="molecule type" value="Genomic_DNA"/>
</dbReference>
<gene>
    <name evidence="3" type="ORF">BBK82_23840</name>
</gene>
<dbReference type="STRING" id="1586287.BBK82_23840"/>
<dbReference type="Pfam" id="PF10756">
    <property type="entry name" value="bPH_6"/>
    <property type="match status" value="1"/>
</dbReference>
<keyword evidence="1" id="KW-0472">Membrane</keyword>
<keyword evidence="1" id="KW-1133">Transmembrane helix</keyword>
<dbReference type="AlphaFoldDB" id="A0A1B2HLN8"/>
<protein>
    <recommendedName>
        <fullName evidence="2">Low molecular weight protein antigen 6 PH domain-containing protein</fullName>
    </recommendedName>
</protein>
<keyword evidence="4" id="KW-1185">Reference proteome</keyword>
<evidence type="ECO:0000256" key="1">
    <source>
        <dbReference type="SAM" id="Phobius"/>
    </source>
</evidence>
<name>A0A1B2HLN8_9PSEU</name>
<feature type="transmembrane region" description="Helical" evidence="1">
    <location>
        <begin position="12"/>
        <end position="32"/>
    </location>
</feature>
<sequence length="177" mass="19360">MKAKAVLRRRFDSVFGWVVAAGMTGGTALVLLNPLPGIGFVDQLELVAVMAPVVWFCWMVSAHPAVRVYESGVRVVNWFRAYWVPWSALREVEVTREVTLVLGTGERVRAAAGAFSIASALGGSRVQRQLREDLERHRPVAPPDGGVPSRRLDLRPWHLLGLAALLSLVAWAGVAQV</sequence>
<dbReference type="RefSeq" id="WP_065916988.1">
    <property type="nucleotide sequence ID" value="NZ_CP016793.1"/>
</dbReference>
<feature type="transmembrane region" description="Helical" evidence="1">
    <location>
        <begin position="157"/>
        <end position="174"/>
    </location>
</feature>
<feature type="domain" description="Low molecular weight protein antigen 6 PH" evidence="2">
    <location>
        <begin position="64"/>
        <end position="105"/>
    </location>
</feature>
<evidence type="ECO:0000259" key="2">
    <source>
        <dbReference type="Pfam" id="PF10756"/>
    </source>
</evidence>
<dbReference type="Proteomes" id="UP000093053">
    <property type="component" value="Chromosome"/>
</dbReference>
<evidence type="ECO:0000313" key="3">
    <source>
        <dbReference type="EMBL" id="ANZ38642.1"/>
    </source>
</evidence>
<evidence type="ECO:0000313" key="4">
    <source>
        <dbReference type="Proteomes" id="UP000093053"/>
    </source>
</evidence>
<dbReference type="OrthoDB" id="4242328at2"/>